<protein>
    <submittedName>
        <fullName evidence="3">DUF2272 domain-containing protein</fullName>
    </submittedName>
</protein>
<dbReference type="Pfam" id="PF10030">
    <property type="entry name" value="DUF2272"/>
    <property type="match status" value="1"/>
</dbReference>
<organism evidence="3 4">
    <name type="scientific">Belnapia arida</name>
    <dbReference type="NCBI Taxonomy" id="2804533"/>
    <lineage>
        <taxon>Bacteria</taxon>
        <taxon>Pseudomonadati</taxon>
        <taxon>Pseudomonadota</taxon>
        <taxon>Alphaproteobacteria</taxon>
        <taxon>Acetobacterales</taxon>
        <taxon>Roseomonadaceae</taxon>
        <taxon>Belnapia</taxon>
    </lineage>
</organism>
<dbReference type="InterPro" id="IPR019262">
    <property type="entry name" value="DUF2272"/>
</dbReference>
<dbReference type="RefSeq" id="WP_202832831.1">
    <property type="nucleotide sequence ID" value="NZ_JAETWB010000007.1"/>
</dbReference>
<gene>
    <name evidence="3" type="ORF">JMJ56_16340</name>
</gene>
<comment type="caution">
    <text evidence="3">The sequence shown here is derived from an EMBL/GenBank/DDBJ whole genome shotgun (WGS) entry which is preliminary data.</text>
</comment>
<dbReference type="EMBL" id="JAETWB010000007">
    <property type="protein sequence ID" value="MBL6079588.1"/>
    <property type="molecule type" value="Genomic_DNA"/>
</dbReference>
<accession>A0ABS1U4I2</accession>
<keyword evidence="4" id="KW-1185">Reference proteome</keyword>
<name>A0ABS1U4I2_9PROT</name>
<keyword evidence="1" id="KW-0732">Signal</keyword>
<evidence type="ECO:0000259" key="2">
    <source>
        <dbReference type="Pfam" id="PF10030"/>
    </source>
</evidence>
<feature type="signal peptide" evidence="1">
    <location>
        <begin position="1"/>
        <end position="20"/>
    </location>
</feature>
<proteinExistence type="predicted"/>
<sequence>MRSILLLLLLGACAVAPPLAAPLPYPPAARERIVRIALGEWAEWGGVVVEAGTPGNSTGAESDPANFPRVLAYWRAVPKDEGAVERNRTLYAQAIGGAGGQGLWQEPYWSAAFISFVLGAAGVDRREFLPSAAHSDYVDALIRDALAFPASAPFLPRGPFEAAPRPGDLLCADRGPVPITDWRQRAVDAGRFRPMHCDIVVRAGPGVVEVVGGNVRDSVTMTRFPTDAAGYLLPRPAGEPAWFALFQNRLGRLPPWSPLS</sequence>
<evidence type="ECO:0000256" key="1">
    <source>
        <dbReference type="SAM" id="SignalP"/>
    </source>
</evidence>
<dbReference type="Proteomes" id="UP000660885">
    <property type="component" value="Unassembled WGS sequence"/>
</dbReference>
<evidence type="ECO:0000313" key="4">
    <source>
        <dbReference type="Proteomes" id="UP000660885"/>
    </source>
</evidence>
<feature type="chain" id="PRO_5046896654" evidence="1">
    <location>
        <begin position="21"/>
        <end position="260"/>
    </location>
</feature>
<feature type="domain" description="DUF2272" evidence="2">
    <location>
        <begin position="62"/>
        <end position="234"/>
    </location>
</feature>
<reference evidence="3 4" key="1">
    <citation type="submission" date="2021-01" db="EMBL/GenBank/DDBJ databases">
        <title>Belnapia mucosa sp. nov. and Belnapia arida sp. nov., isolated from the Tabernas Desert (Almeria, Spain).</title>
        <authorList>
            <person name="Molina-Menor E."/>
            <person name="Vidal-Verdu A."/>
            <person name="Calonge A."/>
            <person name="Satari L."/>
            <person name="Pereto J."/>
            <person name="Porcar M."/>
        </authorList>
    </citation>
    <scope>NUCLEOTIDE SEQUENCE [LARGE SCALE GENOMIC DNA]</scope>
    <source>
        <strain evidence="3 4">T18</strain>
    </source>
</reference>
<evidence type="ECO:0000313" key="3">
    <source>
        <dbReference type="EMBL" id="MBL6079588.1"/>
    </source>
</evidence>